<gene>
    <name evidence="8" type="ORF">ACFSKK_20160</name>
</gene>
<dbReference type="Proteomes" id="UP001597318">
    <property type="component" value="Unassembled WGS sequence"/>
</dbReference>
<dbReference type="CDD" id="cd06170">
    <property type="entry name" value="LuxR_C_like"/>
    <property type="match status" value="1"/>
</dbReference>
<evidence type="ECO:0000259" key="6">
    <source>
        <dbReference type="PROSITE" id="PS50043"/>
    </source>
</evidence>
<dbReference type="PROSITE" id="PS50043">
    <property type="entry name" value="HTH_LUXR_2"/>
    <property type="match status" value="1"/>
</dbReference>
<evidence type="ECO:0000259" key="7">
    <source>
        <dbReference type="PROSITE" id="PS50110"/>
    </source>
</evidence>
<dbReference type="PANTHER" id="PTHR43214:SF24">
    <property type="entry name" value="TRANSCRIPTIONAL REGULATORY PROTEIN NARL-RELATED"/>
    <property type="match status" value="1"/>
</dbReference>
<proteinExistence type="predicted"/>
<accession>A0ABW5C2G4</accession>
<dbReference type="SUPFAM" id="SSF52172">
    <property type="entry name" value="CheY-like"/>
    <property type="match status" value="1"/>
</dbReference>
<dbReference type="Gene3D" id="3.40.50.2300">
    <property type="match status" value="1"/>
</dbReference>
<organism evidence="8 9">
    <name type="scientific">Metabacillus endolithicus</name>
    <dbReference type="NCBI Taxonomy" id="1535204"/>
    <lineage>
        <taxon>Bacteria</taxon>
        <taxon>Bacillati</taxon>
        <taxon>Bacillota</taxon>
        <taxon>Bacilli</taxon>
        <taxon>Bacillales</taxon>
        <taxon>Bacillaceae</taxon>
        <taxon>Metabacillus</taxon>
    </lineage>
</organism>
<evidence type="ECO:0000256" key="4">
    <source>
        <dbReference type="ARBA" id="ARBA00023163"/>
    </source>
</evidence>
<evidence type="ECO:0000256" key="2">
    <source>
        <dbReference type="ARBA" id="ARBA00023015"/>
    </source>
</evidence>
<dbReference type="InterPro" id="IPR039420">
    <property type="entry name" value="WalR-like"/>
</dbReference>
<dbReference type="EMBL" id="JBHUIK010000005">
    <property type="protein sequence ID" value="MFD2216005.1"/>
    <property type="molecule type" value="Genomic_DNA"/>
</dbReference>
<dbReference type="Pfam" id="PF00072">
    <property type="entry name" value="Response_reg"/>
    <property type="match status" value="1"/>
</dbReference>
<keyword evidence="2" id="KW-0805">Transcription regulation</keyword>
<keyword evidence="4" id="KW-0804">Transcription</keyword>
<evidence type="ECO:0000256" key="5">
    <source>
        <dbReference type="PROSITE-ProRule" id="PRU00169"/>
    </source>
</evidence>
<protein>
    <submittedName>
        <fullName evidence="8">Response regulator</fullName>
    </submittedName>
</protein>
<dbReference type="InterPro" id="IPR001789">
    <property type="entry name" value="Sig_transdc_resp-reg_receiver"/>
</dbReference>
<reference evidence="9" key="1">
    <citation type="journal article" date="2019" name="Int. J. Syst. Evol. Microbiol.">
        <title>The Global Catalogue of Microorganisms (GCM) 10K type strain sequencing project: providing services to taxonomists for standard genome sequencing and annotation.</title>
        <authorList>
            <consortium name="The Broad Institute Genomics Platform"/>
            <consortium name="The Broad Institute Genome Sequencing Center for Infectious Disease"/>
            <person name="Wu L."/>
            <person name="Ma J."/>
        </authorList>
    </citation>
    <scope>NUCLEOTIDE SEQUENCE [LARGE SCALE GENOMIC DNA]</scope>
    <source>
        <strain evidence="9">CGMCC 1.15474</strain>
    </source>
</reference>
<keyword evidence="3" id="KW-0238">DNA-binding</keyword>
<evidence type="ECO:0000256" key="3">
    <source>
        <dbReference type="ARBA" id="ARBA00023125"/>
    </source>
</evidence>
<dbReference type="InterPro" id="IPR011006">
    <property type="entry name" value="CheY-like_superfamily"/>
</dbReference>
<dbReference type="RefSeq" id="WP_247345809.1">
    <property type="nucleotide sequence ID" value="NZ_CP095550.1"/>
</dbReference>
<dbReference type="SMART" id="SM00448">
    <property type="entry name" value="REC"/>
    <property type="match status" value="1"/>
</dbReference>
<evidence type="ECO:0000313" key="9">
    <source>
        <dbReference type="Proteomes" id="UP001597318"/>
    </source>
</evidence>
<dbReference type="CDD" id="cd17535">
    <property type="entry name" value="REC_NarL-like"/>
    <property type="match status" value="1"/>
</dbReference>
<feature type="modified residue" description="4-aspartylphosphate" evidence="5">
    <location>
        <position position="56"/>
    </location>
</feature>
<sequence length="214" mass="23706">MKKVKLLLVDDQELIRESLSIVLSLQKDFEIVGTAANGEEAIKLAERSFPDIVLMDIDMPLLNGIEATKVIKSRLPQTEVIILTTFKEIDVVTDALKNGAVGYLLKAINPEDLIAGIKLVHRGGTLIPQELAKQLLLRVPAASMEKTLSETYGLSAREIQILECLSNGLSNKQMSEKLYLSEGTIKNYVSRVYSKLDVKDRQDAIQKLKDDGVI</sequence>
<dbReference type="Pfam" id="PF00196">
    <property type="entry name" value="GerE"/>
    <property type="match status" value="1"/>
</dbReference>
<feature type="domain" description="Response regulatory" evidence="7">
    <location>
        <begin position="5"/>
        <end position="121"/>
    </location>
</feature>
<keyword evidence="9" id="KW-1185">Reference proteome</keyword>
<dbReference type="PANTHER" id="PTHR43214">
    <property type="entry name" value="TWO-COMPONENT RESPONSE REGULATOR"/>
    <property type="match status" value="1"/>
</dbReference>
<keyword evidence="1 5" id="KW-0597">Phosphoprotein</keyword>
<comment type="caution">
    <text evidence="8">The sequence shown here is derived from an EMBL/GenBank/DDBJ whole genome shotgun (WGS) entry which is preliminary data.</text>
</comment>
<name>A0ABW5C2G4_9BACI</name>
<evidence type="ECO:0000313" key="8">
    <source>
        <dbReference type="EMBL" id="MFD2216005.1"/>
    </source>
</evidence>
<dbReference type="InterPro" id="IPR058245">
    <property type="entry name" value="NreC/VraR/RcsB-like_REC"/>
</dbReference>
<dbReference type="PROSITE" id="PS50110">
    <property type="entry name" value="RESPONSE_REGULATORY"/>
    <property type="match status" value="1"/>
</dbReference>
<dbReference type="PRINTS" id="PR00038">
    <property type="entry name" value="HTHLUXR"/>
</dbReference>
<feature type="domain" description="HTH luxR-type" evidence="6">
    <location>
        <begin position="147"/>
        <end position="212"/>
    </location>
</feature>
<dbReference type="SMART" id="SM00421">
    <property type="entry name" value="HTH_LUXR"/>
    <property type="match status" value="1"/>
</dbReference>
<dbReference type="InterPro" id="IPR000792">
    <property type="entry name" value="Tscrpt_reg_LuxR_C"/>
</dbReference>
<evidence type="ECO:0000256" key="1">
    <source>
        <dbReference type="ARBA" id="ARBA00022553"/>
    </source>
</evidence>